<protein>
    <submittedName>
        <fullName evidence="2">Uncharacterized protein</fullName>
    </submittedName>
</protein>
<feature type="region of interest" description="Disordered" evidence="1">
    <location>
        <begin position="367"/>
        <end position="392"/>
    </location>
</feature>
<organism evidence="2 3">
    <name type="scientific">Opisthorchis felineus</name>
    <dbReference type="NCBI Taxonomy" id="147828"/>
    <lineage>
        <taxon>Eukaryota</taxon>
        <taxon>Metazoa</taxon>
        <taxon>Spiralia</taxon>
        <taxon>Lophotrochozoa</taxon>
        <taxon>Platyhelminthes</taxon>
        <taxon>Trematoda</taxon>
        <taxon>Digenea</taxon>
        <taxon>Opisthorchiida</taxon>
        <taxon>Opisthorchiata</taxon>
        <taxon>Opisthorchiidae</taxon>
        <taxon>Opisthorchis</taxon>
    </lineage>
</organism>
<evidence type="ECO:0000313" key="2">
    <source>
        <dbReference type="EMBL" id="TGZ60435.1"/>
    </source>
</evidence>
<feature type="compositionally biased region" description="Low complexity" evidence="1">
    <location>
        <begin position="287"/>
        <end position="299"/>
    </location>
</feature>
<feature type="region of interest" description="Disordered" evidence="1">
    <location>
        <begin position="504"/>
        <end position="537"/>
    </location>
</feature>
<feature type="region of interest" description="Disordered" evidence="1">
    <location>
        <begin position="50"/>
        <end position="72"/>
    </location>
</feature>
<dbReference type="AlphaFoldDB" id="A0A4S2LAQ9"/>
<accession>A0A4S2LAQ9</accession>
<evidence type="ECO:0000313" key="3">
    <source>
        <dbReference type="Proteomes" id="UP000308267"/>
    </source>
</evidence>
<dbReference type="Proteomes" id="UP000308267">
    <property type="component" value="Unassembled WGS sequence"/>
</dbReference>
<feature type="region of interest" description="Disordered" evidence="1">
    <location>
        <begin position="279"/>
        <end position="352"/>
    </location>
</feature>
<comment type="caution">
    <text evidence="2">The sequence shown here is derived from an EMBL/GenBank/DDBJ whole genome shotgun (WGS) entry which is preliminary data.</text>
</comment>
<dbReference type="STRING" id="147828.A0A4S2LAQ9"/>
<feature type="compositionally biased region" description="Basic residues" evidence="1">
    <location>
        <begin position="318"/>
        <end position="330"/>
    </location>
</feature>
<reference evidence="2 3" key="1">
    <citation type="journal article" date="2019" name="BMC Genomics">
        <title>New insights from Opisthorchis felineus genome: update on genomics of the epidemiologically important liver flukes.</title>
        <authorList>
            <person name="Ershov N.I."/>
            <person name="Mordvinov V.A."/>
            <person name="Prokhortchouk E.B."/>
            <person name="Pakharukova M.Y."/>
            <person name="Gunbin K.V."/>
            <person name="Ustyantsev K."/>
            <person name="Genaev M.A."/>
            <person name="Blinov A.G."/>
            <person name="Mazur A."/>
            <person name="Boulygina E."/>
            <person name="Tsygankova S."/>
            <person name="Khrameeva E."/>
            <person name="Chekanov N."/>
            <person name="Fan G."/>
            <person name="Xiao A."/>
            <person name="Zhang H."/>
            <person name="Xu X."/>
            <person name="Yang H."/>
            <person name="Solovyev V."/>
            <person name="Lee S.M."/>
            <person name="Liu X."/>
            <person name="Afonnikov D.A."/>
            <person name="Skryabin K.G."/>
        </authorList>
    </citation>
    <scope>NUCLEOTIDE SEQUENCE [LARGE SCALE GENOMIC DNA]</scope>
    <source>
        <strain evidence="2">AK-0245</strain>
        <tissue evidence="2">Whole organism</tissue>
    </source>
</reference>
<name>A0A4S2LAQ9_OPIFE</name>
<feature type="region of interest" description="Disordered" evidence="1">
    <location>
        <begin position="1018"/>
        <end position="1070"/>
    </location>
</feature>
<gene>
    <name evidence="2" type="ORF">CRM22_008529</name>
</gene>
<evidence type="ECO:0000256" key="1">
    <source>
        <dbReference type="SAM" id="MobiDB-lite"/>
    </source>
</evidence>
<proteinExistence type="predicted"/>
<feature type="compositionally biased region" description="Pro residues" evidence="1">
    <location>
        <begin position="514"/>
        <end position="526"/>
    </location>
</feature>
<feature type="compositionally biased region" description="Polar residues" evidence="1">
    <location>
        <begin position="51"/>
        <end position="72"/>
    </location>
</feature>
<dbReference type="EMBL" id="SJOL01008381">
    <property type="protein sequence ID" value="TGZ60435.1"/>
    <property type="molecule type" value="Genomic_DNA"/>
</dbReference>
<feature type="region of interest" description="Disordered" evidence="1">
    <location>
        <begin position="105"/>
        <end position="135"/>
    </location>
</feature>
<feature type="compositionally biased region" description="Basic and acidic residues" evidence="1">
    <location>
        <begin position="331"/>
        <end position="351"/>
    </location>
</feature>
<sequence length="1135" mass="124967">METEPVVAESIEAEHITSQVVVEDNSKMDSSMVEATEPAVHLAELIKADQVNPNGLEQNEEAGSSMTNDSSSYIGKHVEGIHQSEVSDIVSGMSSDAPAVSLIQAEIGDQKPATDTPQPVSKRDENSTVGQWDDGVPVQRGLQIGLSQDTPAQEKNHVFDAGEHALDVPLVVAAQKSPATITVCPELPEGEQHVSALPTETDEISTKLSERLVNGMEVEVSIEQKYEDFTVQKGLAVTQAGQLEVDHSDLILRESGEADKEVLPVVTIDPISGEEIAAELPKPPEEPVVVEQETQPEIESGLKKSISTSSLEKAANGQKKKRRRFHFSFHRGKDVRHQESKKEDSPDRTSERFLGTNVKHVWENLSKSLKRKEKPAAPAKVKTRPPRPPPVSARVDGKFQLQADELDQQSLQSLSGVSISNSPVVARKHLIQEALPDFMEALPAGSMEVSIGGYDNKENHATGMHVQQGKMFSWNASQIAGTPASEAAIQPTQKQHSYYAADFGALRGSGSHPSPKPPRPTSPPTLSPLDYQPYHSEDGLSQSDIVQRRINLVNSMTPSGSEVNVHVRGSVTGARTPSSQVSGDMRPLATSLDRRQQMGIEYRAPTNVRRAQTLRTDYASRLRERVLSLRVEPGETQGDGGTLRPRKLRTKKETYVCSDTIKFPKLSFKLSKRQKEKSPALVHPEKIDMVIPRPQPNFVSSAPDAQRFWVQQQITNNYEPEVCRSEGFLASRPSVKTGPQLTSLASMVGKHYGDGYIQVIPEDSAAKKYDLKTTTYISGEIRGQLEQQTEIEQLQEALRQTQPFLVAWDSRESQSESQQASPDNLAHTVECIGSFLNTCIRLRSADLQGHFAPIQYQLASFEVRCWRNVARFINWNNLLVVGGPSGTTEYIQIAPAPSTKPEIFCTCRCVDIMLTNWLDRHHTNPQLVNCCRNQPSKIAYQPIYFVSNLAKLVSVNPFSSHPLNTLFQLGLRLAVLLTYDSCLADMCSYQGLKPVTKLEEIILGWSTSNCVAMFHLEEQTKEPSPPPPNPTMADEGPMEDGEPLNIHEGTTSENGMPEAEPKKPDEPQPAADDLVKELCPEYNSVESAIDGLINKVYETVIEQLNPGGIGCCLLKSVAPPDWFAMLVARIAVNKI</sequence>
<keyword evidence="3" id="KW-1185">Reference proteome</keyword>
<dbReference type="OrthoDB" id="6283481at2759"/>